<dbReference type="InterPro" id="IPR036689">
    <property type="entry name" value="ESAT-6-like_sf"/>
</dbReference>
<dbReference type="Gene3D" id="1.10.287.1060">
    <property type="entry name" value="ESAT-6-like"/>
    <property type="match status" value="1"/>
</dbReference>
<gene>
    <name evidence="1" type="ORF">SAMN05444716_101764</name>
</gene>
<reference evidence="2" key="1">
    <citation type="submission" date="2016-10" db="EMBL/GenBank/DDBJ databases">
        <authorList>
            <person name="Varghese N."/>
            <person name="Submissions S."/>
        </authorList>
    </citation>
    <scope>NUCLEOTIDE SEQUENCE [LARGE SCALE GENOMIC DNA]</scope>
    <source>
        <strain evidence="2">CGMCC 4.7047</strain>
    </source>
</reference>
<dbReference type="STRING" id="1176198.SAMN05444716_101764"/>
<organism evidence="1 2">
    <name type="scientific">Streptomyces harbinensis</name>
    <dbReference type="NCBI Taxonomy" id="1176198"/>
    <lineage>
        <taxon>Bacteria</taxon>
        <taxon>Bacillati</taxon>
        <taxon>Actinomycetota</taxon>
        <taxon>Actinomycetes</taxon>
        <taxon>Kitasatosporales</taxon>
        <taxon>Streptomycetaceae</taxon>
        <taxon>Streptomyces</taxon>
    </lineage>
</organism>
<evidence type="ECO:0000313" key="1">
    <source>
        <dbReference type="EMBL" id="SFS44409.1"/>
    </source>
</evidence>
<dbReference type="AlphaFoldDB" id="A0A1I6PW41"/>
<accession>A0A1I6PW41</accession>
<protein>
    <submittedName>
        <fullName evidence="1">Uncharacterized conserved protein YukE</fullName>
    </submittedName>
</protein>
<evidence type="ECO:0000313" key="2">
    <source>
        <dbReference type="Proteomes" id="UP000198873"/>
    </source>
</evidence>
<keyword evidence="2" id="KW-1185">Reference proteome</keyword>
<dbReference type="EMBL" id="FPAB01000001">
    <property type="protein sequence ID" value="SFS44409.1"/>
    <property type="molecule type" value="Genomic_DNA"/>
</dbReference>
<dbReference type="Proteomes" id="UP000198873">
    <property type="component" value="Unassembled WGS sequence"/>
</dbReference>
<sequence>MSDEVKLSPEEVERVEAIIDQAFRDMQDVARGIGGQGEALTVGYQGGGTAQGVETYENLGRNGQALAEALEGLSRDLGLTSAQGRETDAEAASILSRVHSDPAIANNTVFG</sequence>
<proteinExistence type="predicted"/>
<dbReference type="SUPFAM" id="SSF140453">
    <property type="entry name" value="EsxAB dimer-like"/>
    <property type="match status" value="1"/>
</dbReference>
<dbReference type="RefSeq" id="WP_093842162.1">
    <property type="nucleotide sequence ID" value="NZ_FPAB01000001.1"/>
</dbReference>
<name>A0A1I6PW41_9ACTN</name>